<name>A0A5N6MDU3_9ASTR</name>
<sequence length="109" mass="12432">MFDNLLVLFNTFYAAKSLTVSAPVVYQLRLFPLVNGLCSPFQALKCLKLDFSSDHVDSKYFSLSEMLKLVPVVKAYLLRKSRRAKCTSSYCELMLENGAVDDQRELHET</sequence>
<gene>
    <name evidence="1" type="ORF">E3N88_34084</name>
</gene>
<dbReference type="AlphaFoldDB" id="A0A5N6MDU3"/>
<evidence type="ECO:0000313" key="2">
    <source>
        <dbReference type="Proteomes" id="UP000326396"/>
    </source>
</evidence>
<organism evidence="1 2">
    <name type="scientific">Mikania micrantha</name>
    <name type="common">bitter vine</name>
    <dbReference type="NCBI Taxonomy" id="192012"/>
    <lineage>
        <taxon>Eukaryota</taxon>
        <taxon>Viridiplantae</taxon>
        <taxon>Streptophyta</taxon>
        <taxon>Embryophyta</taxon>
        <taxon>Tracheophyta</taxon>
        <taxon>Spermatophyta</taxon>
        <taxon>Magnoliopsida</taxon>
        <taxon>eudicotyledons</taxon>
        <taxon>Gunneridae</taxon>
        <taxon>Pentapetalae</taxon>
        <taxon>asterids</taxon>
        <taxon>campanulids</taxon>
        <taxon>Asterales</taxon>
        <taxon>Asteraceae</taxon>
        <taxon>Asteroideae</taxon>
        <taxon>Heliantheae alliance</taxon>
        <taxon>Eupatorieae</taxon>
        <taxon>Mikania</taxon>
    </lineage>
</organism>
<accession>A0A5N6MDU3</accession>
<protein>
    <recommendedName>
        <fullName evidence="3">FBD domain-containing protein</fullName>
    </recommendedName>
</protein>
<dbReference type="OrthoDB" id="10453786at2759"/>
<evidence type="ECO:0000313" key="1">
    <source>
        <dbReference type="EMBL" id="KAD3338563.1"/>
    </source>
</evidence>
<dbReference type="Proteomes" id="UP000326396">
    <property type="component" value="Linkage Group LG6"/>
</dbReference>
<dbReference type="EMBL" id="SZYD01000016">
    <property type="protein sequence ID" value="KAD3338563.1"/>
    <property type="molecule type" value="Genomic_DNA"/>
</dbReference>
<keyword evidence="2" id="KW-1185">Reference proteome</keyword>
<proteinExistence type="predicted"/>
<evidence type="ECO:0008006" key="3">
    <source>
        <dbReference type="Google" id="ProtNLM"/>
    </source>
</evidence>
<comment type="caution">
    <text evidence="1">The sequence shown here is derived from an EMBL/GenBank/DDBJ whole genome shotgun (WGS) entry which is preliminary data.</text>
</comment>
<reference evidence="1 2" key="1">
    <citation type="submission" date="2019-05" db="EMBL/GenBank/DDBJ databases">
        <title>Mikania micrantha, genome provides insights into the molecular mechanism of rapid growth.</title>
        <authorList>
            <person name="Liu B."/>
        </authorList>
    </citation>
    <scope>NUCLEOTIDE SEQUENCE [LARGE SCALE GENOMIC DNA]</scope>
    <source>
        <strain evidence="1">NLD-2019</strain>
        <tissue evidence="1">Leaf</tissue>
    </source>
</reference>